<reference evidence="3 4" key="1">
    <citation type="journal article" date="2016" name="Sci. Rep.">
        <title>Insights into Adaptations to a Near-Obligate Nematode Endoparasitic Lifestyle from the Finished Genome of Drechmeria coniospora.</title>
        <authorList>
            <person name="Zhang L."/>
            <person name="Zhou Z."/>
            <person name="Guo Q."/>
            <person name="Fokkens L."/>
            <person name="Miskei M."/>
            <person name="Pocsi I."/>
            <person name="Zhang W."/>
            <person name="Chen M."/>
            <person name="Wang L."/>
            <person name="Sun Y."/>
            <person name="Donzelli B.G."/>
            <person name="Gibson D.M."/>
            <person name="Nelson D.R."/>
            <person name="Luo J.G."/>
            <person name="Rep M."/>
            <person name="Liu H."/>
            <person name="Yang S."/>
            <person name="Wang J."/>
            <person name="Krasnoff S.B."/>
            <person name="Xu Y."/>
            <person name="Molnar I."/>
            <person name="Lin M."/>
        </authorList>
    </citation>
    <scope>NUCLEOTIDE SEQUENCE [LARGE SCALE GENOMIC DNA]</scope>
    <source>
        <strain evidence="3 4">ARSEF 6962</strain>
    </source>
</reference>
<name>A0A151GBF9_DRECN</name>
<evidence type="ECO:0000256" key="1">
    <source>
        <dbReference type="SAM" id="MobiDB-lite"/>
    </source>
</evidence>
<feature type="transmembrane region" description="Helical" evidence="2">
    <location>
        <begin position="216"/>
        <end position="235"/>
    </location>
</feature>
<dbReference type="GeneID" id="63718985"/>
<feature type="transmembrane region" description="Helical" evidence="2">
    <location>
        <begin position="166"/>
        <end position="184"/>
    </location>
</feature>
<evidence type="ECO:0000313" key="4">
    <source>
        <dbReference type="Proteomes" id="UP000076580"/>
    </source>
</evidence>
<feature type="compositionally biased region" description="Low complexity" evidence="1">
    <location>
        <begin position="324"/>
        <end position="333"/>
    </location>
</feature>
<dbReference type="InterPro" id="IPR036305">
    <property type="entry name" value="RGS_sf"/>
</dbReference>
<keyword evidence="4" id="KW-1185">Reference proteome</keyword>
<evidence type="ECO:0000313" key="3">
    <source>
        <dbReference type="EMBL" id="KYK54384.1"/>
    </source>
</evidence>
<feature type="transmembrane region" description="Helical" evidence="2">
    <location>
        <begin position="282"/>
        <end position="303"/>
    </location>
</feature>
<feature type="region of interest" description="Disordered" evidence="1">
    <location>
        <begin position="324"/>
        <end position="345"/>
    </location>
</feature>
<dbReference type="Gene3D" id="1.10.167.10">
    <property type="entry name" value="Regulator of G-protein Signalling 4, domain 2"/>
    <property type="match status" value="1"/>
</dbReference>
<gene>
    <name evidence="3" type="ORF">DCS_06342</name>
</gene>
<sequence length="577" mass="64498">MDGPKFTLYSLPTSPALWDRVGVFFISYCAAWSTLVVAGMAFCWFNRHSPVLRLRGLPLSFTAIIFLHAYWILAQITYPIGRTIPVVLAYDIQYFFMGIWFPLGIALFHASNSRFLHVAKLQRQFTLSGAPRPGVAACDGTGRSWLCRLGCVTYTKRVMIFVGDGMALQVLLTVGMCLACRKYHPTFGIPGTELRGTTIPEQLADLGRGWEWWPSVLWQVVWTWIVAPVLLWKAWPIRDTLGWRTQTIGCCLSGLHATPMFLVASYVPAFERVNAYFTPSQWIHLSIMMLEIFTIFVPAFEVVRLWTLNNKAAATNARWESSSQTSTLRTSTSLEWPKTSPSSTTLAERGVDVDMGDELMNDRLLTMTALDLTLGDNPGPLQKFSALCDFSGENVAFLTRTADWKMSFASALDGPQRLEAYNRALDIYVDFVSLQDAEFPLNLSSQDLKRLESMFEKAVRSMRGQATVNPATPFDLDEPAPDRQPRGSQPGSEYAGEVPVDFGIGVFDHAQSHIKYLVLTNTWPKFVAEMRQRRRVSSEMGGSLVKETPPTEPSVASGFGKAIGRFSTAVQSMVPKR</sequence>
<proteinExistence type="predicted"/>
<evidence type="ECO:0008006" key="5">
    <source>
        <dbReference type="Google" id="ProtNLM"/>
    </source>
</evidence>
<dbReference type="InParanoid" id="A0A151GBF9"/>
<evidence type="ECO:0000256" key="2">
    <source>
        <dbReference type="SAM" id="Phobius"/>
    </source>
</evidence>
<dbReference type="EMBL" id="LAYC01000003">
    <property type="protein sequence ID" value="KYK54384.1"/>
    <property type="molecule type" value="Genomic_DNA"/>
</dbReference>
<keyword evidence="2" id="KW-0812">Transmembrane</keyword>
<dbReference type="STRING" id="98403.A0A151GBF9"/>
<dbReference type="AlphaFoldDB" id="A0A151GBF9"/>
<accession>A0A151GBF9</accession>
<organism evidence="3 4">
    <name type="scientific">Drechmeria coniospora</name>
    <name type="common">Nematophagous fungus</name>
    <name type="synonym">Meria coniospora</name>
    <dbReference type="NCBI Taxonomy" id="98403"/>
    <lineage>
        <taxon>Eukaryota</taxon>
        <taxon>Fungi</taxon>
        <taxon>Dikarya</taxon>
        <taxon>Ascomycota</taxon>
        <taxon>Pezizomycotina</taxon>
        <taxon>Sordariomycetes</taxon>
        <taxon>Hypocreomycetidae</taxon>
        <taxon>Hypocreales</taxon>
        <taxon>Ophiocordycipitaceae</taxon>
        <taxon>Drechmeria</taxon>
    </lineage>
</organism>
<feature type="transmembrane region" description="Helical" evidence="2">
    <location>
        <begin position="92"/>
        <end position="110"/>
    </location>
</feature>
<dbReference type="SUPFAM" id="SSF48097">
    <property type="entry name" value="Regulator of G-protein signaling, RGS"/>
    <property type="match status" value="1"/>
</dbReference>
<feature type="transmembrane region" description="Helical" evidence="2">
    <location>
        <begin position="247"/>
        <end position="270"/>
    </location>
</feature>
<feature type="transmembrane region" description="Helical" evidence="2">
    <location>
        <begin position="57"/>
        <end position="80"/>
    </location>
</feature>
<keyword evidence="2" id="KW-0472">Membrane</keyword>
<feature type="region of interest" description="Disordered" evidence="1">
    <location>
        <begin position="538"/>
        <end position="559"/>
    </location>
</feature>
<dbReference type="RefSeq" id="XP_040653736.1">
    <property type="nucleotide sequence ID" value="XM_040803632.1"/>
</dbReference>
<feature type="region of interest" description="Disordered" evidence="1">
    <location>
        <begin position="462"/>
        <end position="494"/>
    </location>
</feature>
<keyword evidence="2" id="KW-1133">Transmembrane helix</keyword>
<feature type="transmembrane region" description="Helical" evidence="2">
    <location>
        <begin position="20"/>
        <end position="45"/>
    </location>
</feature>
<comment type="caution">
    <text evidence="3">The sequence shown here is derived from an EMBL/GenBank/DDBJ whole genome shotgun (WGS) entry which is preliminary data.</text>
</comment>
<protein>
    <recommendedName>
        <fullName evidence="5">Regulator of G protein signaling superfamily</fullName>
    </recommendedName>
</protein>
<dbReference type="Proteomes" id="UP000076580">
    <property type="component" value="Chromosome 03"/>
</dbReference>
<dbReference type="InterPro" id="IPR044926">
    <property type="entry name" value="RGS_subdomain_2"/>
</dbReference>